<accession>A0A4Z1SX29</accession>
<gene>
    <name evidence="2" type="ORF">GMRT_fx011</name>
</gene>
<dbReference type="VEuPathDB" id="GiardiaDB:GMRT_fx011"/>
<keyword evidence="1" id="KW-0472">Membrane</keyword>
<dbReference type="Proteomes" id="UP000315496">
    <property type="component" value="Chromosome 1"/>
</dbReference>
<dbReference type="EMBL" id="VDLU01000001">
    <property type="protein sequence ID" value="TNJ30100.1"/>
    <property type="molecule type" value="Genomic_DNA"/>
</dbReference>
<keyword evidence="1 2" id="KW-0812">Transmembrane</keyword>
<evidence type="ECO:0000313" key="3">
    <source>
        <dbReference type="Proteomes" id="UP000315496"/>
    </source>
</evidence>
<protein>
    <submittedName>
        <fullName evidence="2">Transmembrane domain-containing protein</fullName>
    </submittedName>
</protein>
<dbReference type="InterPro" id="IPR021737">
    <property type="entry name" value="Phage_phiKZ_Orf197"/>
</dbReference>
<sequence length="142" mass="16232">MVTIDRRLLILSLQLLRHLTLDVGLQMVWYLPRKAQIRSGHALLHALVVSSFTAPIYLLLLQRPLTSKLLLRIVGAQALELVTHTIIDVSKSLYRLSHKDKLKKPFNNLRLQAVDQSLHMLIIILGWRLVCVSLSDEKEQNA</sequence>
<evidence type="ECO:0000256" key="1">
    <source>
        <dbReference type="SAM" id="Phobius"/>
    </source>
</evidence>
<dbReference type="Pfam" id="PF11750">
    <property type="entry name" value="DUF3307"/>
    <property type="match status" value="1"/>
</dbReference>
<comment type="caution">
    <text evidence="2">The sequence shown here is derived from an EMBL/GenBank/DDBJ whole genome shotgun (WGS) entry which is preliminary data.</text>
</comment>
<keyword evidence="1" id="KW-1133">Transmembrane helix</keyword>
<feature type="transmembrane region" description="Helical" evidence="1">
    <location>
        <begin position="44"/>
        <end position="61"/>
    </location>
</feature>
<dbReference type="AlphaFoldDB" id="A0A4Z1SX29"/>
<keyword evidence="3" id="KW-1185">Reference proteome</keyword>
<evidence type="ECO:0000313" key="2">
    <source>
        <dbReference type="EMBL" id="TNJ30100.1"/>
    </source>
</evidence>
<name>A0A4Z1SX29_GIAMU</name>
<organism evidence="2 3">
    <name type="scientific">Giardia muris</name>
    <dbReference type="NCBI Taxonomy" id="5742"/>
    <lineage>
        <taxon>Eukaryota</taxon>
        <taxon>Metamonada</taxon>
        <taxon>Diplomonadida</taxon>
        <taxon>Hexamitidae</taxon>
        <taxon>Giardiinae</taxon>
        <taxon>Giardia</taxon>
    </lineage>
</organism>
<proteinExistence type="predicted"/>
<reference evidence="2 3" key="1">
    <citation type="submission" date="2019-05" db="EMBL/GenBank/DDBJ databases">
        <title>The compact genome of Giardia muris reveals important steps in the evolution of intestinal protozoan parasites.</title>
        <authorList>
            <person name="Xu F."/>
            <person name="Jimenez-Gonzalez A."/>
            <person name="Einarsson E."/>
            <person name="Astvaldsson A."/>
            <person name="Peirasmaki D."/>
            <person name="Eckmann L."/>
            <person name="Andersson J.O."/>
            <person name="Svard S.G."/>
            <person name="Jerlstrom-Hultqvist J."/>
        </authorList>
    </citation>
    <scope>NUCLEOTIDE SEQUENCE [LARGE SCALE GENOMIC DNA]</scope>
    <source>
        <strain evidence="2 3">Roberts-Thomson</strain>
    </source>
</reference>